<dbReference type="Pfam" id="PF04361">
    <property type="entry name" value="DUF494"/>
    <property type="match status" value="1"/>
</dbReference>
<accession>A0A7R8ZXL7</accession>
<protein>
    <submittedName>
        <fullName evidence="1">Uncharacterized protein</fullName>
    </submittedName>
</protein>
<dbReference type="EMBL" id="OB697911">
    <property type="protein sequence ID" value="CAD7238210.1"/>
    <property type="molecule type" value="Genomic_DNA"/>
</dbReference>
<name>A0A7R8ZXL7_9CRUS</name>
<organism evidence="1">
    <name type="scientific">Cyprideis torosa</name>
    <dbReference type="NCBI Taxonomy" id="163714"/>
    <lineage>
        <taxon>Eukaryota</taxon>
        <taxon>Metazoa</taxon>
        <taxon>Ecdysozoa</taxon>
        <taxon>Arthropoda</taxon>
        <taxon>Crustacea</taxon>
        <taxon>Oligostraca</taxon>
        <taxon>Ostracoda</taxon>
        <taxon>Podocopa</taxon>
        <taxon>Podocopida</taxon>
        <taxon>Cytherocopina</taxon>
        <taxon>Cytheroidea</taxon>
        <taxon>Cytherideidae</taxon>
        <taxon>Cyprideis</taxon>
    </lineage>
</organism>
<evidence type="ECO:0000313" key="1">
    <source>
        <dbReference type="EMBL" id="CAD7238210.1"/>
    </source>
</evidence>
<reference evidence="1" key="1">
    <citation type="submission" date="2020-11" db="EMBL/GenBank/DDBJ databases">
        <authorList>
            <person name="Tran Van P."/>
        </authorList>
    </citation>
    <scope>NUCLEOTIDE SEQUENCE</scope>
</reference>
<dbReference type="PANTHER" id="PTHR38692">
    <property type="entry name" value="PROTEIN SMG"/>
    <property type="match status" value="1"/>
</dbReference>
<sequence length="151" mass="17520">MYLFENYFDEDETFEPDRNDLEFELIEAGFGNSLVSQAFDWLEELGNMAPVSKKQTKTNSHTRIYTSEEQERLGASGIGTLTFLEHNGVMDFISRERIVDRIMALDSDDIDSDQLKWVVLMVLLNRPEDDQHANLAWLEELVYDDRSALPH</sequence>
<proteinExistence type="inferred from homology"/>
<dbReference type="OrthoDB" id="10476261at2759"/>
<dbReference type="AlphaFoldDB" id="A0A7R8ZXL7"/>
<dbReference type="PANTHER" id="PTHR38692:SF1">
    <property type="entry name" value="PROTEIN SMG"/>
    <property type="match status" value="1"/>
</dbReference>
<dbReference type="HAMAP" id="MF_00598">
    <property type="entry name" value="Smg"/>
    <property type="match status" value="1"/>
</dbReference>
<gene>
    <name evidence="1" type="ORF">CTOB1V02_LOCUS16025</name>
</gene>
<dbReference type="InterPro" id="IPR007456">
    <property type="entry name" value="Smg"/>
</dbReference>